<keyword evidence="1" id="KW-1133">Transmembrane helix</keyword>
<gene>
    <name evidence="2" type="ORF">HUJ06_030485</name>
</gene>
<evidence type="ECO:0008006" key="4">
    <source>
        <dbReference type="Google" id="ProtNLM"/>
    </source>
</evidence>
<keyword evidence="1" id="KW-0812">Transmembrane</keyword>
<evidence type="ECO:0000313" key="2">
    <source>
        <dbReference type="EMBL" id="DAD29017.1"/>
    </source>
</evidence>
<dbReference type="Gene3D" id="3.30.530.20">
    <property type="match status" value="1"/>
</dbReference>
<sequence length="602" mass="68403">MSRDEKMKTKRKISAYREQLDNALSSSNLANREYVKNVIRNKLLCSSYSENQGNTENVVERRTIEVSNFLDMVKSASEPPHADWKMKEDSEQFRVMYREGPQGTPFHTLLVEGYMDAPVDVCLCVGWESDLYDRWWPQYTIPTFKIITTKCLQKVRIGEQISLVRFVLQLFIIYLVSWPLSDREAIVHFFELEFFEDDLIIVLLNSISDLESINRSTHGFTNEGIPKPEDIVRIDLVGGFVLKKLTSETSYFRTLATMDIKLDFVPPSFINFVSRQLIGSACKLYKKVVSSAKVDEKFSKALEDPLYIWVRQGLYSENKLQKAPEIEAMKNEKPLCLIPEEHSNSTSQAHEQVLDRMFLNDDHTMKTPQDDKLVIDETSMDEITEEIEQDRQVVDNSRGKDFSPTNLIPEKCLVNKKKKGFISTEVEQALGILDQAISMVRSGGFSNQNRSSSGSPTQEFLDLEEDQVADVISSQHGVNSSVVSVEAPKMDNMNKCIEEMTASSDVQNFRPLGPDSPKVNHNRVAPLSPEKSFSVLVNNQQVALNSSHDGKTEPPLLDHINKDFKEGSAKVNGIHKSNFNGETEKIKHQKVCCLPFILRHSG</sequence>
<proteinExistence type="predicted"/>
<reference evidence="2 3" key="1">
    <citation type="journal article" date="2020" name="Mol. Biol. Evol.">
        <title>Distinct Expression and Methylation Patterns for Genes with Different Fates following a Single Whole-Genome Duplication in Flowering Plants.</title>
        <authorList>
            <person name="Shi T."/>
            <person name="Rahmani R.S."/>
            <person name="Gugger P.F."/>
            <person name="Wang M."/>
            <person name="Li H."/>
            <person name="Zhang Y."/>
            <person name="Li Z."/>
            <person name="Wang Q."/>
            <person name="Van de Peer Y."/>
            <person name="Marchal K."/>
            <person name="Chen J."/>
        </authorList>
    </citation>
    <scope>NUCLEOTIDE SEQUENCE [LARGE SCALE GENOMIC DNA]</scope>
    <source>
        <tissue evidence="2">Leaf</tissue>
    </source>
</reference>
<dbReference type="PANTHER" id="PTHR34560:SF1">
    <property type="entry name" value="START DOMAIN-CONTAINING PROTEIN"/>
    <property type="match status" value="1"/>
</dbReference>
<accession>A0A822Y9D1</accession>
<keyword evidence="3" id="KW-1185">Reference proteome</keyword>
<dbReference type="SUPFAM" id="SSF55961">
    <property type="entry name" value="Bet v1-like"/>
    <property type="match status" value="1"/>
</dbReference>
<evidence type="ECO:0000256" key="1">
    <source>
        <dbReference type="SAM" id="Phobius"/>
    </source>
</evidence>
<keyword evidence="1" id="KW-0472">Membrane</keyword>
<protein>
    <recommendedName>
        <fullName evidence="4">START-2 domain protein</fullName>
    </recommendedName>
</protein>
<dbReference type="EMBL" id="DUZY01000002">
    <property type="protein sequence ID" value="DAD29017.1"/>
    <property type="molecule type" value="Genomic_DNA"/>
</dbReference>
<comment type="caution">
    <text evidence="2">The sequence shown here is derived from an EMBL/GenBank/DDBJ whole genome shotgun (WGS) entry which is preliminary data.</text>
</comment>
<evidence type="ECO:0000313" key="3">
    <source>
        <dbReference type="Proteomes" id="UP000607653"/>
    </source>
</evidence>
<dbReference type="InterPro" id="IPR023393">
    <property type="entry name" value="START-like_dom_sf"/>
</dbReference>
<feature type="transmembrane region" description="Helical" evidence="1">
    <location>
        <begin position="163"/>
        <end position="180"/>
    </location>
</feature>
<dbReference type="Proteomes" id="UP000607653">
    <property type="component" value="Unassembled WGS sequence"/>
</dbReference>
<dbReference type="AlphaFoldDB" id="A0A822Y9D1"/>
<organism evidence="2 3">
    <name type="scientific">Nelumbo nucifera</name>
    <name type="common">Sacred lotus</name>
    <dbReference type="NCBI Taxonomy" id="4432"/>
    <lineage>
        <taxon>Eukaryota</taxon>
        <taxon>Viridiplantae</taxon>
        <taxon>Streptophyta</taxon>
        <taxon>Embryophyta</taxon>
        <taxon>Tracheophyta</taxon>
        <taxon>Spermatophyta</taxon>
        <taxon>Magnoliopsida</taxon>
        <taxon>Proteales</taxon>
        <taxon>Nelumbonaceae</taxon>
        <taxon>Nelumbo</taxon>
    </lineage>
</organism>
<name>A0A822Y9D1_NELNU</name>
<dbReference type="PANTHER" id="PTHR34560">
    <property type="entry name" value="POLYKETIDE CYCLASE/DEHYDRASE/LIPID TRANSPORT SUPERFAMILY PROTEIN"/>
    <property type="match status" value="1"/>
</dbReference>